<comment type="caution">
    <text evidence="2">The sequence shown here is derived from an EMBL/GenBank/DDBJ whole genome shotgun (WGS) entry which is preliminary data.</text>
</comment>
<evidence type="ECO:0000313" key="2">
    <source>
        <dbReference type="EMBL" id="GGO00254.1"/>
    </source>
</evidence>
<keyword evidence="1" id="KW-0732">Signal</keyword>
<feature type="chain" id="PRO_5047478569" description="YD repeat-containing protein" evidence="1">
    <location>
        <begin position="28"/>
        <end position="243"/>
    </location>
</feature>
<organism evidence="2 3">
    <name type="scientific">Saccharibacillus kuerlensis</name>
    <dbReference type="NCBI Taxonomy" id="459527"/>
    <lineage>
        <taxon>Bacteria</taxon>
        <taxon>Bacillati</taxon>
        <taxon>Bacillota</taxon>
        <taxon>Bacilli</taxon>
        <taxon>Bacillales</taxon>
        <taxon>Paenibacillaceae</taxon>
        <taxon>Saccharibacillus</taxon>
    </lineage>
</organism>
<evidence type="ECO:0000256" key="1">
    <source>
        <dbReference type="SAM" id="SignalP"/>
    </source>
</evidence>
<proteinExistence type="predicted"/>
<protein>
    <recommendedName>
        <fullName evidence="4">YD repeat-containing protein</fullName>
    </recommendedName>
</protein>
<sequence>MKLGTKKSTAVILVFSMLTVVGSTIYAADYQYDSLNRVTSVEKEGKTTNYTYDQGGNLLSATSTSATSIQQTNIIAGWTPFMTQGMSPYYETEALNENGDLASNDSVSVTDSTYGESASTAAVQFITLNADRTGVANIYRDMAVQGDVGYTYQGQVKTEQMKDAAVQVVVNYYDEQNRLIKYDNLLNVKQDTDWKSYHTNLIAPPQAVTARIHLQVVLLEANGQAKAGFVDRTFKQAASQGGQ</sequence>
<reference evidence="3" key="1">
    <citation type="journal article" date="2019" name="Int. J. Syst. Evol. Microbiol.">
        <title>The Global Catalogue of Microorganisms (GCM) 10K type strain sequencing project: providing services to taxonomists for standard genome sequencing and annotation.</title>
        <authorList>
            <consortium name="The Broad Institute Genomics Platform"/>
            <consortium name="The Broad Institute Genome Sequencing Center for Infectious Disease"/>
            <person name="Wu L."/>
            <person name="Ma J."/>
        </authorList>
    </citation>
    <scope>NUCLEOTIDE SEQUENCE [LARGE SCALE GENOMIC DNA]</scope>
    <source>
        <strain evidence="3">CGMCC 1.6964</strain>
    </source>
</reference>
<evidence type="ECO:0000313" key="3">
    <source>
        <dbReference type="Proteomes" id="UP000606653"/>
    </source>
</evidence>
<dbReference type="EMBL" id="BMLN01000005">
    <property type="protein sequence ID" value="GGO00254.1"/>
    <property type="molecule type" value="Genomic_DNA"/>
</dbReference>
<dbReference type="InterPro" id="IPR006530">
    <property type="entry name" value="YD"/>
</dbReference>
<keyword evidence="3" id="KW-1185">Reference proteome</keyword>
<gene>
    <name evidence="2" type="ORF">GCM10010969_21240</name>
</gene>
<evidence type="ECO:0008006" key="4">
    <source>
        <dbReference type="Google" id="ProtNLM"/>
    </source>
</evidence>
<dbReference type="InterPro" id="IPR031325">
    <property type="entry name" value="RHS_repeat"/>
</dbReference>
<dbReference type="Pfam" id="PF05593">
    <property type="entry name" value="RHS_repeat"/>
    <property type="match status" value="1"/>
</dbReference>
<feature type="signal peptide" evidence="1">
    <location>
        <begin position="1"/>
        <end position="27"/>
    </location>
</feature>
<dbReference type="Gene3D" id="2.60.120.260">
    <property type="entry name" value="Galactose-binding domain-like"/>
    <property type="match status" value="1"/>
</dbReference>
<accession>A0ABQ2L412</accession>
<dbReference type="Proteomes" id="UP000606653">
    <property type="component" value="Unassembled WGS sequence"/>
</dbReference>
<dbReference type="NCBIfam" id="TIGR01643">
    <property type="entry name" value="YD_repeat_2x"/>
    <property type="match status" value="1"/>
</dbReference>
<dbReference type="RefSeq" id="WP_018978922.1">
    <property type="nucleotide sequence ID" value="NZ_BMLN01000005.1"/>
</dbReference>
<name>A0ABQ2L412_9BACL</name>